<evidence type="ECO:0000313" key="8">
    <source>
        <dbReference type="RefSeq" id="XP_033460577.1"/>
    </source>
</evidence>
<dbReference type="InterPro" id="IPR040182">
    <property type="entry name" value="ATG13"/>
</dbReference>
<evidence type="ECO:0000256" key="4">
    <source>
        <dbReference type="RuleBase" id="RU361214"/>
    </source>
</evidence>
<reference evidence="8" key="3">
    <citation type="submission" date="2025-08" db="UniProtKB">
        <authorList>
            <consortium name="RefSeq"/>
        </authorList>
    </citation>
    <scope>IDENTIFICATION</scope>
    <source>
        <strain evidence="8">CBS 342.82</strain>
    </source>
</reference>
<feature type="non-terminal residue" evidence="8">
    <location>
        <position position="302"/>
    </location>
</feature>
<comment type="similarity">
    <text evidence="1 4">Belongs to the ATG13 family. Fungi subfamily.</text>
</comment>
<dbReference type="GO" id="GO:0034497">
    <property type="term" value="P:protein localization to phagophore assembly site"/>
    <property type="evidence" value="ECO:0007669"/>
    <property type="project" value="TreeGrafter"/>
</dbReference>
<dbReference type="GeneID" id="54358233"/>
<evidence type="ECO:0000256" key="1">
    <source>
        <dbReference type="ARBA" id="ARBA00005246"/>
    </source>
</evidence>
<dbReference type="RefSeq" id="XP_033460577.1">
    <property type="nucleotide sequence ID" value="XM_033600433.1"/>
</dbReference>
<evidence type="ECO:0000313" key="7">
    <source>
        <dbReference type="Proteomes" id="UP000504637"/>
    </source>
</evidence>
<reference evidence="8" key="1">
    <citation type="submission" date="2020-01" db="EMBL/GenBank/DDBJ databases">
        <authorList>
            <consortium name="DOE Joint Genome Institute"/>
            <person name="Haridas S."/>
            <person name="Albert R."/>
            <person name="Binder M."/>
            <person name="Bloem J."/>
            <person name="Labutti K."/>
            <person name="Salamov A."/>
            <person name="Andreopoulos B."/>
            <person name="Baker S.E."/>
            <person name="Barry K."/>
            <person name="Bills G."/>
            <person name="Bluhm B.H."/>
            <person name="Cannon C."/>
            <person name="Castanera R."/>
            <person name="Culley D.E."/>
            <person name="Daum C."/>
            <person name="Ezra D."/>
            <person name="Gonzalez J.B."/>
            <person name="Henrissat B."/>
            <person name="Kuo A."/>
            <person name="Liang C."/>
            <person name="Lipzen A."/>
            <person name="Lutzoni F."/>
            <person name="Magnuson J."/>
            <person name="Mondo S."/>
            <person name="Nolan M."/>
            <person name="Ohm R."/>
            <person name="Pangilinan J."/>
            <person name="Park H.-J."/>
            <person name="Ramirez L."/>
            <person name="Alfaro M."/>
            <person name="Sun H."/>
            <person name="Tritt A."/>
            <person name="Yoshinaga Y."/>
            <person name="Zwiers L.-H."/>
            <person name="Turgeon B.G."/>
            <person name="Goodwin S.B."/>
            <person name="Spatafora J.W."/>
            <person name="Crous P.W."/>
            <person name="Grigoriev I.V."/>
        </authorList>
    </citation>
    <scope>NUCLEOTIDE SEQUENCE</scope>
    <source>
        <strain evidence="8">CBS 342.82</strain>
    </source>
</reference>
<name>A0A6J3M668_9PEZI</name>
<dbReference type="Pfam" id="PF10033">
    <property type="entry name" value="ATG13"/>
    <property type="match status" value="1"/>
</dbReference>
<dbReference type="GO" id="GO:0000423">
    <property type="term" value="P:mitophagy"/>
    <property type="evidence" value="ECO:0007669"/>
    <property type="project" value="TreeGrafter"/>
</dbReference>
<dbReference type="AlphaFoldDB" id="A0A6J3M668"/>
<dbReference type="InterPro" id="IPR036570">
    <property type="entry name" value="HORMA_dom_sf"/>
</dbReference>
<reference evidence="8" key="2">
    <citation type="submission" date="2020-04" db="EMBL/GenBank/DDBJ databases">
        <authorList>
            <consortium name="NCBI Genome Project"/>
        </authorList>
    </citation>
    <scope>NUCLEOTIDE SEQUENCE</scope>
    <source>
        <strain evidence="8">CBS 342.82</strain>
    </source>
</reference>
<dbReference type="OrthoDB" id="70161at2759"/>
<evidence type="ECO:0000256" key="5">
    <source>
        <dbReference type="SAM" id="MobiDB-lite"/>
    </source>
</evidence>
<keyword evidence="7" id="KW-1185">Reference proteome</keyword>
<feature type="compositionally biased region" description="Polar residues" evidence="5">
    <location>
        <begin position="261"/>
        <end position="284"/>
    </location>
</feature>
<dbReference type="GO" id="GO:1990316">
    <property type="term" value="C:Atg1/ULK1 kinase complex"/>
    <property type="evidence" value="ECO:0007669"/>
    <property type="project" value="InterPro"/>
</dbReference>
<organism evidence="8">
    <name type="scientific">Dissoconium aciculare CBS 342.82</name>
    <dbReference type="NCBI Taxonomy" id="1314786"/>
    <lineage>
        <taxon>Eukaryota</taxon>
        <taxon>Fungi</taxon>
        <taxon>Dikarya</taxon>
        <taxon>Ascomycota</taxon>
        <taxon>Pezizomycotina</taxon>
        <taxon>Dothideomycetes</taxon>
        <taxon>Dothideomycetidae</taxon>
        <taxon>Mycosphaerellales</taxon>
        <taxon>Dissoconiaceae</taxon>
        <taxon>Dissoconium</taxon>
    </lineage>
</organism>
<dbReference type="PANTHER" id="PTHR13430">
    <property type="match status" value="1"/>
</dbReference>
<sequence length="302" mass="33599">ICSARASLPRVENHDGEPKMNRWFNLVLEDTNVLVEDLRPWKRANLFERRPQPLVTEVYIDTSHLSYNQALVIVDEADKRWDVGGALGSSSEFEQQQHNSSKSSSRAQEIVLERWTIELGNKNDYQPSELDDALPNVYKKGVVVFRSLFTVARYLPAWKLHKRLARNPGSAQALKLKYRIRQGTGHVRDDRDTLYTPLCPSEEASGSAVGTHSTAPLLCSAGPLSISVDYRTNCDFEVDDAEALLSSRFRGLDNRAPAVQSGRSLPSAAQNDQARTYSGNSTNTVLPQRLPAGAYGSLGTFH</sequence>
<keyword evidence="3 4" id="KW-0072">Autophagy</keyword>
<evidence type="ECO:0000259" key="6">
    <source>
        <dbReference type="Pfam" id="PF10033"/>
    </source>
</evidence>
<dbReference type="Gene3D" id="3.30.900.10">
    <property type="entry name" value="HORMA domain"/>
    <property type="match status" value="1"/>
</dbReference>
<feature type="non-terminal residue" evidence="8">
    <location>
        <position position="1"/>
    </location>
</feature>
<evidence type="ECO:0000256" key="3">
    <source>
        <dbReference type="ARBA" id="ARBA00023006"/>
    </source>
</evidence>
<dbReference type="GO" id="GO:0034727">
    <property type="term" value="P:piecemeal microautophagy of the nucleus"/>
    <property type="evidence" value="ECO:0007669"/>
    <property type="project" value="TreeGrafter"/>
</dbReference>
<dbReference type="InterPro" id="IPR018731">
    <property type="entry name" value="Atg13_N"/>
</dbReference>
<dbReference type="GO" id="GO:0000407">
    <property type="term" value="C:phagophore assembly site"/>
    <property type="evidence" value="ECO:0007669"/>
    <property type="project" value="TreeGrafter"/>
</dbReference>
<proteinExistence type="inferred from homology"/>
<protein>
    <recommendedName>
        <fullName evidence="2 4">Autophagy-related protein 13</fullName>
    </recommendedName>
</protein>
<evidence type="ECO:0000256" key="2">
    <source>
        <dbReference type="ARBA" id="ARBA00013801"/>
    </source>
</evidence>
<feature type="domain" description="Autophagy-related protein 13 N-terminal" evidence="6">
    <location>
        <begin position="1"/>
        <end position="236"/>
    </location>
</feature>
<dbReference type="GO" id="GO:0005829">
    <property type="term" value="C:cytosol"/>
    <property type="evidence" value="ECO:0007669"/>
    <property type="project" value="TreeGrafter"/>
</dbReference>
<gene>
    <name evidence="8" type="ORF">K489DRAFT_301509</name>
</gene>
<dbReference type="Proteomes" id="UP000504637">
    <property type="component" value="Unplaced"/>
</dbReference>
<dbReference type="PANTHER" id="PTHR13430:SF4">
    <property type="entry name" value="AUTOPHAGY-RELATED PROTEIN 13"/>
    <property type="match status" value="1"/>
</dbReference>
<feature type="region of interest" description="Disordered" evidence="5">
    <location>
        <begin position="257"/>
        <end position="284"/>
    </location>
</feature>
<accession>A0A6J3M668</accession>